<protein>
    <submittedName>
        <fullName evidence="2">Uncharacterized protein</fullName>
    </submittedName>
</protein>
<evidence type="ECO:0000256" key="1">
    <source>
        <dbReference type="SAM" id="MobiDB-lite"/>
    </source>
</evidence>
<proteinExistence type="predicted"/>
<gene>
    <name evidence="2" type="ORF">D3P96_03635</name>
</gene>
<organism evidence="2 3">
    <name type="scientific">Weissella viridescens</name>
    <name type="common">Lactobacillus viridescens</name>
    <dbReference type="NCBI Taxonomy" id="1629"/>
    <lineage>
        <taxon>Bacteria</taxon>
        <taxon>Bacillati</taxon>
        <taxon>Bacillota</taxon>
        <taxon>Bacilli</taxon>
        <taxon>Lactobacillales</taxon>
        <taxon>Lactobacillaceae</taxon>
        <taxon>Weissella</taxon>
    </lineage>
</organism>
<accession>A0A3P2RCL3</accession>
<evidence type="ECO:0000313" key="3">
    <source>
        <dbReference type="Proteomes" id="UP000275836"/>
    </source>
</evidence>
<comment type="caution">
    <text evidence="2">The sequence shown here is derived from an EMBL/GenBank/DDBJ whole genome shotgun (WGS) entry which is preliminary data.</text>
</comment>
<dbReference type="RefSeq" id="WP_124943029.1">
    <property type="nucleotide sequence ID" value="NZ_RHGY01000002.1"/>
</dbReference>
<sequence length="251" mass="27667">MLKITDLPINVEKTFGKLKYGGENQGFVNLRAENIPGNYLIKVKPVDPFMSDDFNFMDDVKLINPMIVASEVGNTGRNNSGVLQAKIVPVDSDEQTIWASEPTGGSDIEVTLGGREFEIPVKHYIGSKLQFVGVSIGYSQGRSTQRQNAIRNGDSLDGLGEDVVKLSVFDAEKKQNLSIDLPLSTLGAIENDFQMGESIKFINLRIRFFMPEQGNYAHVLTADNLIKQASNSNSGKPKEEKPQSQDANKQK</sequence>
<feature type="compositionally biased region" description="Basic and acidic residues" evidence="1">
    <location>
        <begin position="236"/>
        <end position="251"/>
    </location>
</feature>
<dbReference type="OrthoDB" id="2292944at2"/>
<reference evidence="2 3" key="1">
    <citation type="submission" date="2018-10" db="EMBL/GenBank/DDBJ databases">
        <title>Draft genome sequence of Weissella viridescens UCO-SMC3.</title>
        <authorList>
            <person name="Garcia-Cancino A."/>
            <person name="Espinoza-Monje M."/>
            <person name="Albarracin L."/>
            <person name="Garcia-Castillo V."/>
            <person name="Campos-Martin J."/>
            <person name="Nakano Y."/>
            <person name="Guitierrez-Zamorano C."/>
            <person name="Ikeda-Ohtsubo W."/>
            <person name="Morita H."/>
            <person name="Kitazawa H."/>
            <person name="Villena J."/>
        </authorList>
    </citation>
    <scope>NUCLEOTIDE SEQUENCE [LARGE SCALE GENOMIC DNA]</scope>
    <source>
        <strain evidence="2 3">UCO-SMC3</strain>
    </source>
</reference>
<name>A0A3P2RCL3_WEIVI</name>
<feature type="region of interest" description="Disordered" evidence="1">
    <location>
        <begin position="228"/>
        <end position="251"/>
    </location>
</feature>
<dbReference type="Proteomes" id="UP000275836">
    <property type="component" value="Unassembled WGS sequence"/>
</dbReference>
<dbReference type="EMBL" id="RHGY01000002">
    <property type="protein sequence ID" value="RRG18387.1"/>
    <property type="molecule type" value="Genomic_DNA"/>
</dbReference>
<dbReference type="AlphaFoldDB" id="A0A3P2RCL3"/>
<evidence type="ECO:0000313" key="2">
    <source>
        <dbReference type="EMBL" id="RRG18387.1"/>
    </source>
</evidence>